<dbReference type="AlphaFoldDB" id="A0A858RJM3"/>
<keyword evidence="1" id="KW-0808">Transferase</keyword>
<evidence type="ECO:0000313" key="2">
    <source>
        <dbReference type="Proteomes" id="UP000501812"/>
    </source>
</evidence>
<dbReference type="GO" id="GO:0006488">
    <property type="term" value="P:dolichol-linked oligosaccharide biosynthetic process"/>
    <property type="evidence" value="ECO:0007669"/>
    <property type="project" value="InterPro"/>
</dbReference>
<sequence>MSRTRPKVLALASGGGHWVQLLRLRPAFEGCDVVFATAKEGYRSDVGEAQFRVIVDANRSNKIGLLKSLWSVFMLLRRERPDVVVSTGAAPGFFALRIGKLMGMRTVWVDSIANAEELSMSGAQAGGCADLWLTQWPHLARKEGPTCMGNVL</sequence>
<evidence type="ECO:0000313" key="1">
    <source>
        <dbReference type="EMBL" id="QJE97062.1"/>
    </source>
</evidence>
<dbReference type="EMBL" id="CP051774">
    <property type="protein sequence ID" value="QJE97062.1"/>
    <property type="molecule type" value="Genomic_DNA"/>
</dbReference>
<proteinExistence type="predicted"/>
<protein>
    <submittedName>
        <fullName evidence="1">UDP-N-acetylglucosamine--LPS N-acetylglucosamine transferase</fullName>
    </submittedName>
</protein>
<dbReference type="InterPro" id="IPR013969">
    <property type="entry name" value="Oligosacch_biosynth_Alg14"/>
</dbReference>
<dbReference type="KEGG" id="luo:HHL09_15130"/>
<keyword evidence="2" id="KW-1185">Reference proteome</keyword>
<accession>A0A858RJM3</accession>
<dbReference type="Proteomes" id="UP000501812">
    <property type="component" value="Chromosome"/>
</dbReference>
<reference evidence="1 2" key="1">
    <citation type="submission" date="2020-04" db="EMBL/GenBank/DDBJ databases">
        <title>Luteolibacter sp. G-1-1-1 isolated from soil.</title>
        <authorList>
            <person name="Dahal R.H."/>
        </authorList>
    </citation>
    <scope>NUCLEOTIDE SEQUENCE [LARGE SCALE GENOMIC DNA]</scope>
    <source>
        <strain evidence="1 2">G-1-1-1</strain>
    </source>
</reference>
<organism evidence="1 2">
    <name type="scientific">Luteolibacter luteus</name>
    <dbReference type="NCBI Taxonomy" id="2728835"/>
    <lineage>
        <taxon>Bacteria</taxon>
        <taxon>Pseudomonadati</taxon>
        <taxon>Verrucomicrobiota</taxon>
        <taxon>Verrucomicrobiia</taxon>
        <taxon>Verrucomicrobiales</taxon>
        <taxon>Verrucomicrobiaceae</taxon>
        <taxon>Luteolibacter</taxon>
    </lineage>
</organism>
<dbReference type="SUPFAM" id="SSF53756">
    <property type="entry name" value="UDP-Glycosyltransferase/glycogen phosphorylase"/>
    <property type="match status" value="1"/>
</dbReference>
<dbReference type="Gene3D" id="3.40.50.2000">
    <property type="entry name" value="Glycogen Phosphorylase B"/>
    <property type="match status" value="1"/>
</dbReference>
<gene>
    <name evidence="1" type="ORF">HHL09_15130</name>
</gene>
<dbReference type="Pfam" id="PF08660">
    <property type="entry name" value="Alg14"/>
    <property type="match status" value="1"/>
</dbReference>
<dbReference type="GO" id="GO:0016740">
    <property type="term" value="F:transferase activity"/>
    <property type="evidence" value="ECO:0007669"/>
    <property type="project" value="UniProtKB-KW"/>
</dbReference>
<dbReference type="RefSeq" id="WP_169455462.1">
    <property type="nucleotide sequence ID" value="NZ_CP051774.1"/>
</dbReference>
<name>A0A858RJM3_9BACT</name>